<keyword evidence="2" id="KW-1185">Reference proteome</keyword>
<accession>A0A6B3LX55</accession>
<organism evidence="1 2">
    <name type="scientific">Pontibacter burrus</name>
    <dbReference type="NCBI Taxonomy" id="2704466"/>
    <lineage>
        <taxon>Bacteria</taxon>
        <taxon>Pseudomonadati</taxon>
        <taxon>Bacteroidota</taxon>
        <taxon>Cytophagia</taxon>
        <taxon>Cytophagales</taxon>
        <taxon>Hymenobacteraceae</taxon>
        <taxon>Pontibacter</taxon>
    </lineage>
</organism>
<dbReference type="Proteomes" id="UP000474777">
    <property type="component" value="Unassembled WGS sequence"/>
</dbReference>
<comment type="caution">
    <text evidence="1">The sequence shown here is derived from an EMBL/GenBank/DDBJ whole genome shotgun (WGS) entry which is preliminary data.</text>
</comment>
<gene>
    <name evidence="1" type="ORF">GXP69_10870</name>
</gene>
<sequence length="278" mass="32460">MNAIIEQCISDNPLDETSLEEMEDQLDNRFGFSFNNEKHAAAVLYQMIKHFERKGYEPVNIAFNLGAASSFDDCLDNFLNNFVEPIVVYIQDNLEHKSFILYLLLRYKMRTEWFLRENLYNQYKSATSNYEQIFEDDLRLFLFDQGVDYPFSTPSSASGRADIVSQLDSKDPLVLEIKVFDKEKSYTKKRIVNGFTQVVKYANDYHKDTGYLVVFNLDNVEIVINKNEPEKQLPTVVHFNNKTYHIIIINLKREASASKLGQLKTEIIHESELYEQLV</sequence>
<evidence type="ECO:0000313" key="1">
    <source>
        <dbReference type="EMBL" id="NEM98200.1"/>
    </source>
</evidence>
<evidence type="ECO:0000313" key="2">
    <source>
        <dbReference type="Proteomes" id="UP000474777"/>
    </source>
</evidence>
<protein>
    <submittedName>
        <fullName evidence="1">Uncharacterized protein</fullName>
    </submittedName>
</protein>
<dbReference type="AlphaFoldDB" id="A0A6B3LX55"/>
<dbReference type="EMBL" id="JAAGWD010000004">
    <property type="protein sequence ID" value="NEM98200.1"/>
    <property type="molecule type" value="Genomic_DNA"/>
</dbReference>
<name>A0A6B3LX55_9BACT</name>
<reference evidence="1 2" key="1">
    <citation type="submission" date="2020-02" db="EMBL/GenBank/DDBJ databases">
        <authorList>
            <person name="Kim M.K."/>
        </authorList>
    </citation>
    <scope>NUCLEOTIDE SEQUENCE [LARGE SCALE GENOMIC DNA]</scope>
    <source>
        <strain evidence="1 2">BT327</strain>
    </source>
</reference>
<proteinExistence type="predicted"/>